<dbReference type="PANTHER" id="PTHR35127">
    <property type="entry name" value="OS03G0736900 PROTEIN"/>
    <property type="match status" value="1"/>
</dbReference>
<organism evidence="3 4">
    <name type="scientific">Helianthus annuus</name>
    <name type="common">Common sunflower</name>
    <dbReference type="NCBI Taxonomy" id="4232"/>
    <lineage>
        <taxon>Eukaryota</taxon>
        <taxon>Viridiplantae</taxon>
        <taxon>Streptophyta</taxon>
        <taxon>Embryophyta</taxon>
        <taxon>Tracheophyta</taxon>
        <taxon>Spermatophyta</taxon>
        <taxon>Magnoliopsida</taxon>
        <taxon>eudicotyledons</taxon>
        <taxon>Gunneridae</taxon>
        <taxon>Pentapetalae</taxon>
        <taxon>asterids</taxon>
        <taxon>campanulids</taxon>
        <taxon>Asterales</taxon>
        <taxon>Asteraceae</taxon>
        <taxon>Asteroideae</taxon>
        <taxon>Heliantheae alliance</taxon>
        <taxon>Heliantheae</taxon>
        <taxon>Helianthus</taxon>
    </lineage>
</organism>
<dbReference type="OrthoDB" id="2013011at2759"/>
<dbReference type="FunCoup" id="A0A251U4M1">
    <property type="interactions" value="25"/>
</dbReference>
<reference evidence="3" key="2">
    <citation type="submission" date="2017-02" db="EMBL/GenBank/DDBJ databases">
        <title>Sunflower complete genome.</title>
        <authorList>
            <person name="Langlade N."/>
            <person name="Munos S."/>
        </authorList>
    </citation>
    <scope>NUCLEOTIDE SEQUENCE [LARGE SCALE GENOMIC DNA]</scope>
    <source>
        <tissue evidence="3">Leaves</tissue>
    </source>
</reference>
<keyword evidence="4" id="KW-1185">Reference proteome</keyword>
<evidence type="ECO:0000313" key="2">
    <source>
        <dbReference type="EMBL" id="KAF5795069.1"/>
    </source>
</evidence>
<dbReference type="InterPro" id="IPR056706">
    <property type="entry name" value="DUF7804"/>
</dbReference>
<accession>A0A251U4M1</accession>
<dbReference type="InParanoid" id="A0A251U4M1"/>
<protein>
    <recommendedName>
        <fullName evidence="1">DUF7804 domain-containing protein</fullName>
    </recommendedName>
</protein>
<dbReference type="Proteomes" id="UP000215914">
    <property type="component" value="Chromosome 8"/>
</dbReference>
<dbReference type="Pfam" id="PF25089">
    <property type="entry name" value="DUF7804"/>
    <property type="match status" value="1"/>
</dbReference>
<name>A0A251U4M1_HELAN</name>
<dbReference type="STRING" id="4232.A0A251U4M1"/>
<reference evidence="2 4" key="1">
    <citation type="journal article" date="2017" name="Nature">
        <title>The sunflower genome provides insights into oil metabolism, flowering and Asterid evolution.</title>
        <authorList>
            <person name="Badouin H."/>
            <person name="Gouzy J."/>
            <person name="Grassa C.J."/>
            <person name="Murat F."/>
            <person name="Staton S.E."/>
            <person name="Cottret L."/>
            <person name="Lelandais-Briere C."/>
            <person name="Owens G.L."/>
            <person name="Carrere S."/>
            <person name="Mayjonade B."/>
            <person name="Legrand L."/>
            <person name="Gill N."/>
            <person name="Kane N.C."/>
            <person name="Bowers J.E."/>
            <person name="Hubner S."/>
            <person name="Bellec A."/>
            <person name="Berard A."/>
            <person name="Berges H."/>
            <person name="Blanchet N."/>
            <person name="Boniface M.C."/>
            <person name="Brunel D."/>
            <person name="Catrice O."/>
            <person name="Chaidir N."/>
            <person name="Claudel C."/>
            <person name="Donnadieu C."/>
            <person name="Faraut T."/>
            <person name="Fievet G."/>
            <person name="Helmstetter N."/>
            <person name="King M."/>
            <person name="Knapp S.J."/>
            <person name="Lai Z."/>
            <person name="Le Paslier M.C."/>
            <person name="Lippi Y."/>
            <person name="Lorenzon L."/>
            <person name="Mandel J.R."/>
            <person name="Marage G."/>
            <person name="Marchand G."/>
            <person name="Marquand E."/>
            <person name="Bret-Mestries E."/>
            <person name="Morien E."/>
            <person name="Nambeesan S."/>
            <person name="Nguyen T."/>
            <person name="Pegot-Espagnet P."/>
            <person name="Pouilly N."/>
            <person name="Raftis F."/>
            <person name="Sallet E."/>
            <person name="Schiex T."/>
            <person name="Thomas J."/>
            <person name="Vandecasteele C."/>
            <person name="Vares D."/>
            <person name="Vear F."/>
            <person name="Vautrin S."/>
            <person name="Crespi M."/>
            <person name="Mangin B."/>
            <person name="Burke J.M."/>
            <person name="Salse J."/>
            <person name="Munos S."/>
            <person name="Vincourt P."/>
            <person name="Rieseberg L.H."/>
            <person name="Langlade N.B."/>
        </authorList>
    </citation>
    <scope>NUCLEOTIDE SEQUENCE [LARGE SCALE GENOMIC DNA]</scope>
    <source>
        <strain evidence="4">cv. SF193</strain>
        <tissue evidence="2">Leaves</tissue>
    </source>
</reference>
<evidence type="ECO:0000313" key="4">
    <source>
        <dbReference type="Proteomes" id="UP000215914"/>
    </source>
</evidence>
<dbReference type="EMBL" id="CM007897">
    <property type="protein sequence ID" value="OTG18298.1"/>
    <property type="molecule type" value="Genomic_DNA"/>
</dbReference>
<proteinExistence type="predicted"/>
<evidence type="ECO:0000313" key="3">
    <source>
        <dbReference type="EMBL" id="OTG18298.1"/>
    </source>
</evidence>
<reference evidence="2" key="3">
    <citation type="submission" date="2020-06" db="EMBL/GenBank/DDBJ databases">
        <title>Helianthus annuus Genome sequencing and assembly Release 2.</title>
        <authorList>
            <person name="Gouzy J."/>
            <person name="Langlade N."/>
            <person name="Munos S."/>
        </authorList>
    </citation>
    <scope>NUCLEOTIDE SEQUENCE</scope>
    <source>
        <tissue evidence="2">Leaves</tissue>
    </source>
</reference>
<sequence length="240" mass="26268">MTCLGIHYGTAGDCILRPPAAGFLDDRSCGVSRFNRLHSVSIPKLAGKPPVMRISAAATMTPTPTVFQSDSSAVEAFVDDEEHDPSYDSYDSPRVSDKIDEWMRNSVTEIVKNIRQAPLLVQIYANGVVKTEKAVTAEDWRNVVSEKPSSSPDGIILVEELRDKMDLDDSGDEDEGTKAFGVVIQGKFKGRDRVKSSCYLLKTCSVNGGLGPFCTHFCLMKVHSFSKSASAQLNDCWLLP</sequence>
<feature type="domain" description="DUF7804" evidence="1">
    <location>
        <begin position="95"/>
        <end position="165"/>
    </location>
</feature>
<dbReference type="AlphaFoldDB" id="A0A251U4M1"/>
<evidence type="ECO:0000259" key="1">
    <source>
        <dbReference type="Pfam" id="PF25089"/>
    </source>
</evidence>
<dbReference type="PANTHER" id="PTHR35127:SF5">
    <property type="match status" value="1"/>
</dbReference>
<dbReference type="EMBL" id="MNCJ02000323">
    <property type="protein sequence ID" value="KAF5795069.1"/>
    <property type="molecule type" value="Genomic_DNA"/>
</dbReference>
<dbReference type="Gramene" id="mRNA:HanXRQr2_Chr08g0335431">
    <property type="protein sequence ID" value="CDS:HanXRQr2_Chr08g0335431.1"/>
    <property type="gene ID" value="HanXRQr2_Chr08g0335431"/>
</dbReference>
<gene>
    <name evidence="3" type="ORF">HannXRQ_Chr08g0221561</name>
    <name evidence="2" type="ORF">HanXRQr2_Chr08g0335431</name>
</gene>